<dbReference type="Pfam" id="PF04167">
    <property type="entry name" value="DUF402"/>
    <property type="match status" value="1"/>
</dbReference>
<proteinExistence type="predicted"/>
<name>A0A8J3DVS7_9BACL</name>
<keyword evidence="6" id="KW-1185">Reference proteome</keyword>
<keyword evidence="1" id="KW-0479">Metal-binding</keyword>
<dbReference type="PIRSF" id="PIRSF028345">
    <property type="entry name" value="UCP028345"/>
    <property type="match status" value="1"/>
</dbReference>
<dbReference type="InterPro" id="IPR007295">
    <property type="entry name" value="DUF402"/>
</dbReference>
<evidence type="ECO:0000259" key="4">
    <source>
        <dbReference type="Pfam" id="PF04167"/>
    </source>
</evidence>
<reference evidence="5" key="1">
    <citation type="journal article" date="2014" name="Int. J. Syst. Evol. Microbiol.">
        <title>Complete genome sequence of Corynebacterium casei LMG S-19264T (=DSM 44701T), isolated from a smear-ripened cheese.</title>
        <authorList>
            <consortium name="US DOE Joint Genome Institute (JGI-PGF)"/>
            <person name="Walter F."/>
            <person name="Albersmeier A."/>
            <person name="Kalinowski J."/>
            <person name="Ruckert C."/>
        </authorList>
    </citation>
    <scope>NUCLEOTIDE SEQUENCE</scope>
    <source>
        <strain evidence="5">CGMCC 1.15371</strain>
    </source>
</reference>
<dbReference type="PANTHER" id="PTHR39159">
    <property type="match status" value="1"/>
</dbReference>
<sequence>MFFEDVNSGDVIIIKSFKHDGSVHRVWDETTVLYCDEYKLIGGNHCTRVTEANGDQWRTEGSAIVYFSASHWFNVVAFSTAEGVEYYCNLASPSVLQNKELDYIDYDLDIAVKGDRTFQLLDEDEFDLHKEAMHYPAPLVSLIEAAVEELKQWIREQRELFAPQQFAQWMAQFKALKEKR</sequence>
<protein>
    <submittedName>
        <fullName evidence="5">UPF0374 protein</fullName>
    </submittedName>
</protein>
<dbReference type="RefSeq" id="WP_188694546.1">
    <property type="nucleotide sequence ID" value="NZ_BMIR01000011.1"/>
</dbReference>
<gene>
    <name evidence="5" type="ORF">GCM10011391_25430</name>
</gene>
<dbReference type="InterPro" id="IPR035930">
    <property type="entry name" value="FomD-like_sf"/>
</dbReference>
<dbReference type="Proteomes" id="UP000628775">
    <property type="component" value="Unassembled WGS sequence"/>
</dbReference>
<dbReference type="InterPro" id="IPR016882">
    <property type="entry name" value="SA1684"/>
</dbReference>
<organism evidence="5 6">
    <name type="scientific">Pullulanibacillus camelliae</name>
    <dbReference type="NCBI Taxonomy" id="1707096"/>
    <lineage>
        <taxon>Bacteria</taxon>
        <taxon>Bacillati</taxon>
        <taxon>Bacillota</taxon>
        <taxon>Bacilli</taxon>
        <taxon>Bacillales</taxon>
        <taxon>Sporolactobacillaceae</taxon>
        <taxon>Pullulanibacillus</taxon>
    </lineage>
</organism>
<dbReference type="Gene3D" id="2.40.380.10">
    <property type="entry name" value="FomD-like"/>
    <property type="match status" value="1"/>
</dbReference>
<dbReference type="InterPro" id="IPR050212">
    <property type="entry name" value="Ntdp-like"/>
</dbReference>
<keyword evidence="3" id="KW-0460">Magnesium</keyword>
<dbReference type="EMBL" id="BMIR01000011">
    <property type="protein sequence ID" value="GGE45524.1"/>
    <property type="molecule type" value="Genomic_DNA"/>
</dbReference>
<evidence type="ECO:0000313" key="6">
    <source>
        <dbReference type="Proteomes" id="UP000628775"/>
    </source>
</evidence>
<evidence type="ECO:0000256" key="3">
    <source>
        <dbReference type="ARBA" id="ARBA00022842"/>
    </source>
</evidence>
<keyword evidence="2" id="KW-0378">Hydrolase</keyword>
<dbReference type="GO" id="GO:0016787">
    <property type="term" value="F:hydrolase activity"/>
    <property type="evidence" value="ECO:0007669"/>
    <property type="project" value="UniProtKB-KW"/>
</dbReference>
<evidence type="ECO:0000256" key="1">
    <source>
        <dbReference type="ARBA" id="ARBA00022723"/>
    </source>
</evidence>
<dbReference type="SUPFAM" id="SSF159234">
    <property type="entry name" value="FomD-like"/>
    <property type="match status" value="1"/>
</dbReference>
<accession>A0A8J3DVS7</accession>
<dbReference type="PANTHER" id="PTHR39159:SF1">
    <property type="entry name" value="UPF0374 PROTEIN YGAC"/>
    <property type="match status" value="1"/>
</dbReference>
<feature type="domain" description="DUF402" evidence="4">
    <location>
        <begin position="20"/>
        <end position="157"/>
    </location>
</feature>
<dbReference type="AlphaFoldDB" id="A0A8J3DVS7"/>
<dbReference type="GO" id="GO:0046872">
    <property type="term" value="F:metal ion binding"/>
    <property type="evidence" value="ECO:0007669"/>
    <property type="project" value="UniProtKB-KW"/>
</dbReference>
<reference evidence="5" key="2">
    <citation type="submission" date="2020-09" db="EMBL/GenBank/DDBJ databases">
        <authorList>
            <person name="Sun Q."/>
            <person name="Zhou Y."/>
        </authorList>
    </citation>
    <scope>NUCLEOTIDE SEQUENCE</scope>
    <source>
        <strain evidence="5">CGMCC 1.15371</strain>
    </source>
</reference>
<evidence type="ECO:0000256" key="2">
    <source>
        <dbReference type="ARBA" id="ARBA00022801"/>
    </source>
</evidence>
<evidence type="ECO:0000313" key="5">
    <source>
        <dbReference type="EMBL" id="GGE45524.1"/>
    </source>
</evidence>
<comment type="caution">
    <text evidence="5">The sequence shown here is derived from an EMBL/GenBank/DDBJ whole genome shotgun (WGS) entry which is preliminary data.</text>
</comment>